<dbReference type="Gene3D" id="2.60.300.12">
    <property type="entry name" value="HesB-like domain"/>
    <property type="match status" value="1"/>
</dbReference>
<reference evidence="4 5" key="1">
    <citation type="journal article" date="2011" name="Proc. Natl. Acad. Sci. U.S.A.">
        <title>Evolutionary erosion of yeast sex chromosomes by mating-type switching accidents.</title>
        <authorList>
            <person name="Gordon J.L."/>
            <person name="Armisen D."/>
            <person name="Proux-Wera E."/>
            <person name="Oheigeartaigh S.S."/>
            <person name="Byrne K.P."/>
            <person name="Wolfe K.H."/>
        </authorList>
    </citation>
    <scope>NUCLEOTIDE SEQUENCE [LARGE SCALE GENOMIC DNA]</scope>
    <source>
        <strain evidence="5">ATCC 10662 / CBS 1146 / NBRC 0425 / NCYC 2629 / NRRL Y-866</strain>
    </source>
</reference>
<dbReference type="Pfam" id="PF01521">
    <property type="entry name" value="Fe-S_biosyn"/>
    <property type="match status" value="1"/>
</dbReference>
<feature type="region of interest" description="Disordered" evidence="2">
    <location>
        <begin position="93"/>
        <end position="113"/>
    </location>
</feature>
<keyword evidence="5" id="KW-1185">Reference proteome</keyword>
<dbReference type="GO" id="GO:0005758">
    <property type="term" value="C:mitochondrial intermembrane space"/>
    <property type="evidence" value="ECO:0007669"/>
    <property type="project" value="EnsemblFungi"/>
</dbReference>
<dbReference type="GO" id="GO:0044572">
    <property type="term" value="P:[4Fe-4S] cluster assembly"/>
    <property type="evidence" value="ECO:0007669"/>
    <property type="project" value="EnsemblFungi"/>
</dbReference>
<dbReference type="GO" id="GO:0005759">
    <property type="term" value="C:mitochondrial matrix"/>
    <property type="evidence" value="ECO:0007669"/>
    <property type="project" value="EnsemblFungi"/>
</dbReference>
<evidence type="ECO:0000313" key="5">
    <source>
        <dbReference type="Proteomes" id="UP000005627"/>
    </source>
</evidence>
<dbReference type="SUPFAM" id="SSF89360">
    <property type="entry name" value="HesB-like domain"/>
    <property type="match status" value="1"/>
</dbReference>
<sequence length="183" mass="20463">MLWRAYSYRVASGLARRPVRQQFRFYSASEALVKPERIINQPPGSQILISEAAFKRLATIYRESHEVLKISVESGGCHGFQYNMKLLPDSEVEKQVADQGKQDSKEERDDEDFDDDFVDNKEVVFVLPNNGGKVVVDENSLKILNQTTLTYSTELIGSTFKIGGGNLKSSCGCGSSFDVEPDK</sequence>
<dbReference type="EMBL" id="HE616744">
    <property type="protein sequence ID" value="CCE91388.1"/>
    <property type="molecule type" value="Genomic_DNA"/>
</dbReference>
<proteinExistence type="inferred from homology"/>
<gene>
    <name evidence="4" type="primary">TDEL0C04990</name>
    <name evidence="4" type="ORF">TDEL_0C04990</name>
</gene>
<dbReference type="Proteomes" id="UP000005627">
    <property type="component" value="Chromosome 3"/>
</dbReference>
<dbReference type="RefSeq" id="XP_003680599.1">
    <property type="nucleotide sequence ID" value="XM_003680551.1"/>
</dbReference>
<feature type="compositionally biased region" description="Basic and acidic residues" evidence="2">
    <location>
        <begin position="93"/>
        <end position="107"/>
    </location>
</feature>
<evidence type="ECO:0000259" key="3">
    <source>
        <dbReference type="Pfam" id="PF01521"/>
    </source>
</evidence>
<evidence type="ECO:0000256" key="2">
    <source>
        <dbReference type="SAM" id="MobiDB-lite"/>
    </source>
</evidence>
<protein>
    <recommendedName>
        <fullName evidence="3">Core domain-containing protein</fullName>
    </recommendedName>
</protein>
<dbReference type="GeneID" id="11500723"/>
<dbReference type="AlphaFoldDB" id="G8ZS96"/>
<name>G8ZS96_TORDE</name>
<dbReference type="PANTHER" id="PTHR43011:SF1">
    <property type="entry name" value="IRON-SULFUR CLUSTER ASSEMBLY 2 HOMOLOG, MITOCHONDRIAL"/>
    <property type="match status" value="1"/>
</dbReference>
<dbReference type="OrthoDB" id="1938621at2759"/>
<dbReference type="FunCoup" id="G8ZS96">
    <property type="interactions" value="313"/>
</dbReference>
<dbReference type="InterPro" id="IPR035903">
    <property type="entry name" value="HesB-like_dom_sf"/>
</dbReference>
<dbReference type="PANTHER" id="PTHR43011">
    <property type="entry name" value="IRON-SULFUR CLUSTER ASSEMBLY 2 HOMOLOG, MITOCHONDRIAL"/>
    <property type="match status" value="1"/>
</dbReference>
<organism evidence="4 5">
    <name type="scientific">Torulaspora delbrueckii</name>
    <name type="common">Yeast</name>
    <name type="synonym">Candida colliculosa</name>
    <dbReference type="NCBI Taxonomy" id="4950"/>
    <lineage>
        <taxon>Eukaryota</taxon>
        <taxon>Fungi</taxon>
        <taxon>Dikarya</taxon>
        <taxon>Ascomycota</taxon>
        <taxon>Saccharomycotina</taxon>
        <taxon>Saccharomycetes</taxon>
        <taxon>Saccharomycetales</taxon>
        <taxon>Saccharomycetaceae</taxon>
        <taxon>Torulaspora</taxon>
    </lineage>
</organism>
<comment type="similarity">
    <text evidence="1">Belongs to the HesB/IscA family.</text>
</comment>
<dbReference type="InParanoid" id="G8ZS96"/>
<dbReference type="KEGG" id="tdl:TDEL_0C04990"/>
<dbReference type="GO" id="GO:0051539">
    <property type="term" value="F:4 iron, 4 sulfur cluster binding"/>
    <property type="evidence" value="ECO:0007669"/>
    <property type="project" value="TreeGrafter"/>
</dbReference>
<dbReference type="GO" id="GO:0009102">
    <property type="term" value="P:biotin biosynthetic process"/>
    <property type="evidence" value="ECO:0007669"/>
    <property type="project" value="EnsemblFungi"/>
</dbReference>
<dbReference type="HOGENOM" id="CLU_069054_1_2_1"/>
<evidence type="ECO:0000256" key="1">
    <source>
        <dbReference type="ARBA" id="ARBA00006718"/>
    </source>
</evidence>
<dbReference type="InterPro" id="IPR000361">
    <property type="entry name" value="ATAP_core_dom"/>
</dbReference>
<accession>G8ZS96</accession>
<evidence type="ECO:0000313" key="4">
    <source>
        <dbReference type="EMBL" id="CCE91388.1"/>
    </source>
</evidence>
<dbReference type="STRING" id="1076872.G8ZS96"/>
<dbReference type="GO" id="GO:0051537">
    <property type="term" value="F:2 iron, 2 sulfur cluster binding"/>
    <property type="evidence" value="ECO:0007669"/>
    <property type="project" value="TreeGrafter"/>
</dbReference>
<feature type="domain" description="Core" evidence="3">
    <location>
        <begin position="46"/>
        <end position="174"/>
    </location>
</feature>
<dbReference type="GO" id="GO:0005506">
    <property type="term" value="F:iron ion binding"/>
    <property type="evidence" value="ECO:0007669"/>
    <property type="project" value="EnsemblFungi"/>
</dbReference>
<dbReference type="eggNOG" id="KOG1119">
    <property type="taxonomic scope" value="Eukaryota"/>
</dbReference>